<dbReference type="RefSeq" id="XP_049132992.1">
    <property type="nucleotide sequence ID" value="XM_049277035.1"/>
</dbReference>
<organism evidence="2 3">
    <name type="scientific">Colletotrichum spaethianum</name>
    <dbReference type="NCBI Taxonomy" id="700344"/>
    <lineage>
        <taxon>Eukaryota</taxon>
        <taxon>Fungi</taxon>
        <taxon>Dikarya</taxon>
        <taxon>Ascomycota</taxon>
        <taxon>Pezizomycotina</taxon>
        <taxon>Sordariomycetes</taxon>
        <taxon>Hypocreomycetidae</taxon>
        <taxon>Glomerellales</taxon>
        <taxon>Glomerellaceae</taxon>
        <taxon>Colletotrichum</taxon>
        <taxon>Colletotrichum spaethianum species complex</taxon>
    </lineage>
</organism>
<dbReference type="Pfam" id="PF14420">
    <property type="entry name" value="Clr5"/>
    <property type="match status" value="1"/>
</dbReference>
<feature type="domain" description="Clr5" evidence="1">
    <location>
        <begin position="13"/>
        <end position="88"/>
    </location>
</feature>
<dbReference type="Proteomes" id="UP001055115">
    <property type="component" value="Unassembled WGS sequence"/>
</dbReference>
<protein>
    <recommendedName>
        <fullName evidence="1">Clr5 domain-containing protein</fullName>
    </recommendedName>
</protein>
<keyword evidence="3" id="KW-1185">Reference proteome</keyword>
<evidence type="ECO:0000259" key="1">
    <source>
        <dbReference type="Pfam" id="PF14420"/>
    </source>
</evidence>
<sequence>MPPHVTKKRPSSSKDWDGMRATIEYLYSIEGKKLSELMTIMENEYGFVATWVNVIFFFNMSQRAVFELTTLFRQRQYKRQLGIWQVEKKVKKDEMRKILQIQKRRRELDGKETAFIVRNQVVTQEKITRFVRRTHVKADLHSPACEYILPTKRKWCFMVSVY</sequence>
<comment type="caution">
    <text evidence="2">The sequence shown here is derived from an EMBL/GenBank/DDBJ whole genome shotgun (WGS) entry which is preliminary data.</text>
</comment>
<evidence type="ECO:0000313" key="3">
    <source>
        <dbReference type="Proteomes" id="UP001055115"/>
    </source>
</evidence>
<reference evidence="2 3" key="1">
    <citation type="submission" date="2022-03" db="EMBL/GenBank/DDBJ databases">
        <title>Genome data of Colletotrichum spp.</title>
        <authorList>
            <person name="Utami Y.D."/>
            <person name="Hiruma K."/>
        </authorList>
    </citation>
    <scope>NUCLEOTIDE SEQUENCE [LARGE SCALE GENOMIC DNA]</scope>
    <source>
        <strain evidence="2 3">MAFF 239500</strain>
    </source>
</reference>
<gene>
    <name evidence="2" type="ORF">ColSpa_10823</name>
</gene>
<dbReference type="PANTHER" id="PTHR38788">
    <property type="entry name" value="CLR5 DOMAIN-CONTAINING PROTEIN"/>
    <property type="match status" value="1"/>
</dbReference>
<evidence type="ECO:0000313" key="2">
    <source>
        <dbReference type="EMBL" id="GKT50642.1"/>
    </source>
</evidence>
<dbReference type="GeneID" id="73331625"/>
<dbReference type="EMBL" id="BQXU01000039">
    <property type="protein sequence ID" value="GKT50642.1"/>
    <property type="molecule type" value="Genomic_DNA"/>
</dbReference>
<dbReference type="PANTHER" id="PTHR38788:SF3">
    <property type="entry name" value="CLR5 DOMAIN-CONTAINING PROTEIN"/>
    <property type="match status" value="1"/>
</dbReference>
<dbReference type="AlphaFoldDB" id="A0AA37URF6"/>
<accession>A0AA37URF6</accession>
<name>A0AA37URF6_9PEZI</name>
<dbReference type="InterPro" id="IPR025676">
    <property type="entry name" value="Clr5_dom"/>
</dbReference>
<proteinExistence type="predicted"/>